<accession>K9ZZ99</accession>
<dbReference type="PANTHER" id="PTHR37461">
    <property type="entry name" value="ANTI-SIGMA-K FACTOR RSKA"/>
    <property type="match status" value="1"/>
</dbReference>
<evidence type="ECO:0000256" key="5">
    <source>
        <dbReference type="ARBA" id="ARBA00022989"/>
    </source>
</evidence>
<evidence type="ECO:0000256" key="7">
    <source>
        <dbReference type="ARBA" id="ARBA00029829"/>
    </source>
</evidence>
<dbReference type="GO" id="GO:0016989">
    <property type="term" value="F:sigma factor antagonist activity"/>
    <property type="evidence" value="ECO:0007669"/>
    <property type="project" value="TreeGrafter"/>
</dbReference>
<feature type="domain" description="Anti-sigma K factor RskA C-terminal" evidence="11">
    <location>
        <begin position="126"/>
        <end position="246"/>
    </location>
</feature>
<dbReference type="eggNOG" id="COG5343">
    <property type="taxonomic scope" value="Bacteria"/>
</dbReference>
<name>K9ZZ99_DEIPD</name>
<protein>
    <recommendedName>
        <fullName evidence="8">Regulator of SigK</fullName>
    </recommendedName>
    <alternativeName>
        <fullName evidence="7">Sigma-K anti-sigma factor RskA</fullName>
    </alternativeName>
</protein>
<evidence type="ECO:0000259" key="11">
    <source>
        <dbReference type="Pfam" id="PF10099"/>
    </source>
</evidence>
<keyword evidence="3" id="KW-1003">Cell membrane</keyword>
<sequence length="251" mass="26345">MTPDQDTLTAYTLGLLEGEEFRAVEAYLSNHPEVAAQVRADHEALAAFALSLPPGEVPSGSEERLLARLRSEDKAAAVVPGPPAVLSLPPQHAAPLGPSSVSTAGQDASPAATTRRVTRTWWPLAFAAALALVTVLAWPSLQSWQTQQALRTYQNQAGAVTHQLQAQGGEALGTLVRLADGRTFVVINERPQAGRVYQAWAVADGKAVSLGVFQDRQILTQVAPGAAFAVSVEPPGGSPQPTSTPIVVQPL</sequence>
<dbReference type="Proteomes" id="UP000010467">
    <property type="component" value="Chromosome"/>
</dbReference>
<dbReference type="InterPro" id="IPR051474">
    <property type="entry name" value="Anti-sigma-K/W_factor"/>
</dbReference>
<dbReference type="InterPro" id="IPR018764">
    <property type="entry name" value="RskA_C"/>
</dbReference>
<dbReference type="GO" id="GO:0005886">
    <property type="term" value="C:plasma membrane"/>
    <property type="evidence" value="ECO:0007669"/>
    <property type="project" value="UniProtKB-SubCell"/>
</dbReference>
<evidence type="ECO:0000256" key="4">
    <source>
        <dbReference type="ARBA" id="ARBA00022692"/>
    </source>
</evidence>
<evidence type="ECO:0000256" key="9">
    <source>
        <dbReference type="SAM" id="MobiDB-lite"/>
    </source>
</evidence>
<dbReference type="GO" id="GO:0006417">
    <property type="term" value="P:regulation of translation"/>
    <property type="evidence" value="ECO:0007669"/>
    <property type="project" value="TreeGrafter"/>
</dbReference>
<keyword evidence="6 10" id="KW-0472">Membrane</keyword>
<organism evidence="12 13">
    <name type="scientific">Deinococcus peraridilitoris (strain DSM 19664 / LMG 22246 / CIP 109416 / KR-200)</name>
    <dbReference type="NCBI Taxonomy" id="937777"/>
    <lineage>
        <taxon>Bacteria</taxon>
        <taxon>Thermotogati</taxon>
        <taxon>Deinococcota</taxon>
        <taxon>Deinococci</taxon>
        <taxon>Deinococcales</taxon>
        <taxon>Deinococcaceae</taxon>
        <taxon>Deinococcus</taxon>
    </lineage>
</organism>
<dbReference type="HOGENOM" id="CLU_075802_4_0_0"/>
<dbReference type="InterPro" id="IPR041916">
    <property type="entry name" value="Anti_sigma_zinc_sf"/>
</dbReference>
<feature type="transmembrane region" description="Helical" evidence="10">
    <location>
        <begin position="121"/>
        <end position="141"/>
    </location>
</feature>
<evidence type="ECO:0000256" key="6">
    <source>
        <dbReference type="ARBA" id="ARBA00023136"/>
    </source>
</evidence>
<dbReference type="STRING" id="937777.Deipe_0956"/>
<gene>
    <name evidence="12" type="ordered locus">Deipe_0956</name>
</gene>
<evidence type="ECO:0000313" key="12">
    <source>
        <dbReference type="EMBL" id="AFZ66524.1"/>
    </source>
</evidence>
<dbReference type="PATRIC" id="fig|937777.3.peg.963"/>
<keyword evidence="13" id="KW-1185">Reference proteome</keyword>
<evidence type="ECO:0000256" key="8">
    <source>
        <dbReference type="ARBA" id="ARBA00030803"/>
    </source>
</evidence>
<keyword evidence="5 10" id="KW-1133">Transmembrane helix</keyword>
<comment type="subcellular location">
    <subcellularLocation>
        <location evidence="2">Cell membrane</location>
    </subcellularLocation>
    <subcellularLocation>
        <location evidence="1">Membrane</location>
        <topology evidence="1">Single-pass membrane protein</topology>
    </subcellularLocation>
</comment>
<evidence type="ECO:0000256" key="1">
    <source>
        <dbReference type="ARBA" id="ARBA00004167"/>
    </source>
</evidence>
<feature type="region of interest" description="Disordered" evidence="9">
    <location>
        <begin position="87"/>
        <end position="108"/>
    </location>
</feature>
<reference evidence="13" key="1">
    <citation type="submission" date="2012-03" db="EMBL/GenBank/DDBJ databases">
        <title>Complete sequence of chromosome of Deinococcus peraridilitoris DSM 19664.</title>
        <authorList>
            <person name="Lucas S."/>
            <person name="Copeland A."/>
            <person name="Lapidus A."/>
            <person name="Glavina del Rio T."/>
            <person name="Dalin E."/>
            <person name="Tice H."/>
            <person name="Bruce D."/>
            <person name="Goodwin L."/>
            <person name="Pitluck S."/>
            <person name="Peters L."/>
            <person name="Mikhailova N."/>
            <person name="Lu M."/>
            <person name="Kyrpides N."/>
            <person name="Mavromatis K."/>
            <person name="Ivanova N."/>
            <person name="Brettin T."/>
            <person name="Detter J.C."/>
            <person name="Han C."/>
            <person name="Larimer F."/>
            <person name="Land M."/>
            <person name="Hauser L."/>
            <person name="Markowitz V."/>
            <person name="Cheng J.-F."/>
            <person name="Hugenholtz P."/>
            <person name="Woyke T."/>
            <person name="Wu D."/>
            <person name="Pukall R."/>
            <person name="Steenblock K."/>
            <person name="Brambilla E."/>
            <person name="Klenk H.-P."/>
            <person name="Eisen J.A."/>
        </authorList>
    </citation>
    <scope>NUCLEOTIDE SEQUENCE [LARGE SCALE GENOMIC DNA]</scope>
    <source>
        <strain evidence="13">DSM 19664 / LMG 22246 / CIP 109416 / KR-200</strain>
    </source>
</reference>
<dbReference type="EMBL" id="CP003382">
    <property type="protein sequence ID" value="AFZ66524.1"/>
    <property type="molecule type" value="Genomic_DNA"/>
</dbReference>
<evidence type="ECO:0000256" key="10">
    <source>
        <dbReference type="SAM" id="Phobius"/>
    </source>
</evidence>
<proteinExistence type="predicted"/>
<evidence type="ECO:0000313" key="13">
    <source>
        <dbReference type="Proteomes" id="UP000010467"/>
    </source>
</evidence>
<dbReference type="Gene3D" id="1.10.10.1320">
    <property type="entry name" value="Anti-sigma factor, zinc-finger domain"/>
    <property type="match status" value="1"/>
</dbReference>
<keyword evidence="4 10" id="KW-0812">Transmembrane</keyword>
<evidence type="ECO:0000256" key="3">
    <source>
        <dbReference type="ARBA" id="ARBA00022475"/>
    </source>
</evidence>
<dbReference type="PANTHER" id="PTHR37461:SF1">
    <property type="entry name" value="ANTI-SIGMA-K FACTOR RSKA"/>
    <property type="match status" value="1"/>
</dbReference>
<dbReference type="OrthoDB" id="153510at2"/>
<dbReference type="RefSeq" id="WP_015234834.1">
    <property type="nucleotide sequence ID" value="NC_019793.1"/>
</dbReference>
<dbReference type="AlphaFoldDB" id="K9ZZ99"/>
<dbReference type="Pfam" id="PF10099">
    <property type="entry name" value="RskA_C"/>
    <property type="match status" value="1"/>
</dbReference>
<evidence type="ECO:0000256" key="2">
    <source>
        <dbReference type="ARBA" id="ARBA00004236"/>
    </source>
</evidence>
<dbReference type="KEGG" id="dpd:Deipe_0956"/>